<name>A0A195F007_9HYME</name>
<evidence type="ECO:0000313" key="2">
    <source>
        <dbReference type="Proteomes" id="UP000078541"/>
    </source>
</evidence>
<accession>A0A195F007</accession>
<organism evidence="1 2">
    <name type="scientific">Trachymyrmex septentrionalis</name>
    <dbReference type="NCBI Taxonomy" id="34720"/>
    <lineage>
        <taxon>Eukaryota</taxon>
        <taxon>Metazoa</taxon>
        <taxon>Ecdysozoa</taxon>
        <taxon>Arthropoda</taxon>
        <taxon>Hexapoda</taxon>
        <taxon>Insecta</taxon>
        <taxon>Pterygota</taxon>
        <taxon>Neoptera</taxon>
        <taxon>Endopterygota</taxon>
        <taxon>Hymenoptera</taxon>
        <taxon>Apocrita</taxon>
        <taxon>Aculeata</taxon>
        <taxon>Formicoidea</taxon>
        <taxon>Formicidae</taxon>
        <taxon>Myrmicinae</taxon>
        <taxon>Trachymyrmex</taxon>
    </lineage>
</organism>
<gene>
    <name evidence="1" type="ORF">ALC56_11948</name>
</gene>
<keyword evidence="2" id="KW-1185">Reference proteome</keyword>
<evidence type="ECO:0000313" key="1">
    <source>
        <dbReference type="EMBL" id="KYN33691.1"/>
    </source>
</evidence>
<sequence>MTVDSVPIMQWLMARHIAEHAREVVVEEGDGENIGVEYDTLYMELGGWHLRNFKQVRAIYCRTSSRLHVLRRKEYYARRIGYSCYSR</sequence>
<dbReference type="EMBL" id="KQ981897">
    <property type="protein sequence ID" value="KYN33691.1"/>
    <property type="molecule type" value="Genomic_DNA"/>
</dbReference>
<proteinExistence type="predicted"/>
<protein>
    <submittedName>
        <fullName evidence="1">Uncharacterized protein</fullName>
    </submittedName>
</protein>
<dbReference type="Proteomes" id="UP000078541">
    <property type="component" value="Unassembled WGS sequence"/>
</dbReference>
<reference evidence="1 2" key="1">
    <citation type="submission" date="2016-03" db="EMBL/GenBank/DDBJ databases">
        <title>Trachymyrmex septentrionalis WGS genome.</title>
        <authorList>
            <person name="Nygaard S."/>
            <person name="Hu H."/>
            <person name="Boomsma J."/>
            <person name="Zhang G."/>
        </authorList>
    </citation>
    <scope>NUCLEOTIDE SEQUENCE [LARGE SCALE GENOMIC DNA]</scope>
    <source>
        <strain evidence="1">Tsep2-gDNA-1</strain>
        <tissue evidence="1">Whole body</tissue>
    </source>
</reference>
<dbReference type="AlphaFoldDB" id="A0A195F007"/>